<feature type="compositionally biased region" description="Polar residues" evidence="1">
    <location>
        <begin position="609"/>
        <end position="624"/>
    </location>
</feature>
<feature type="region of interest" description="Disordered" evidence="1">
    <location>
        <begin position="1"/>
        <end position="21"/>
    </location>
</feature>
<feature type="transmembrane region" description="Helical" evidence="2">
    <location>
        <begin position="251"/>
        <end position="270"/>
    </location>
</feature>
<feature type="transmembrane region" description="Helical" evidence="2">
    <location>
        <begin position="52"/>
        <end position="68"/>
    </location>
</feature>
<keyword evidence="2" id="KW-1133">Transmembrane helix</keyword>
<gene>
    <name evidence="4" type="ORF">RSOL_351530</name>
</gene>
<feature type="transmembrane region" description="Helical" evidence="2">
    <location>
        <begin position="181"/>
        <end position="206"/>
    </location>
</feature>
<evidence type="ECO:0000313" key="4">
    <source>
        <dbReference type="EMBL" id="EUC60545.1"/>
    </source>
</evidence>
<feature type="compositionally biased region" description="Polar residues" evidence="1">
    <location>
        <begin position="1"/>
        <end position="16"/>
    </location>
</feature>
<dbReference type="EMBL" id="JATN01000319">
    <property type="protein sequence ID" value="EUC60545.1"/>
    <property type="molecule type" value="Genomic_DNA"/>
</dbReference>
<evidence type="ECO:0000256" key="1">
    <source>
        <dbReference type="SAM" id="MobiDB-lite"/>
    </source>
</evidence>
<keyword evidence="2 4" id="KW-0812">Transmembrane</keyword>
<accession>X8J933</accession>
<evidence type="ECO:0000313" key="5">
    <source>
        <dbReference type="Proteomes" id="UP000030108"/>
    </source>
</evidence>
<name>X8J933_9AGAM</name>
<evidence type="ECO:0000259" key="3">
    <source>
        <dbReference type="Pfam" id="PF20153"/>
    </source>
</evidence>
<dbReference type="Proteomes" id="UP000030108">
    <property type="component" value="Unassembled WGS sequence"/>
</dbReference>
<evidence type="ECO:0000256" key="2">
    <source>
        <dbReference type="SAM" id="Phobius"/>
    </source>
</evidence>
<feature type="domain" description="DUF6535" evidence="3">
    <location>
        <begin position="27"/>
        <end position="206"/>
    </location>
</feature>
<dbReference type="AlphaFoldDB" id="X8J933"/>
<comment type="caution">
    <text evidence="4">The sequence shown here is derived from an EMBL/GenBank/DDBJ whole genome shotgun (WGS) entry which is preliminary data.</text>
</comment>
<reference evidence="5" key="1">
    <citation type="journal article" date="2014" name="Genome Announc.">
        <title>Draft genome sequence of the plant-pathogenic soil fungus Rhizoctonia solani anastomosis group 3 strain Rhs1AP.</title>
        <authorList>
            <person name="Cubeta M.A."/>
            <person name="Thomas E."/>
            <person name="Dean R.A."/>
            <person name="Jabaji S."/>
            <person name="Neate S.M."/>
            <person name="Tavantzis S."/>
            <person name="Toda T."/>
            <person name="Vilgalys R."/>
            <person name="Bharathan N."/>
            <person name="Fedorova-Abrams N."/>
            <person name="Pakala S.B."/>
            <person name="Pakala S.M."/>
            <person name="Zafar N."/>
            <person name="Joardar V."/>
            <person name="Losada L."/>
            <person name="Nierman W.C."/>
        </authorList>
    </citation>
    <scope>NUCLEOTIDE SEQUENCE [LARGE SCALE GENOMIC DNA]</scope>
    <source>
        <strain evidence="5">AG-3</strain>
    </source>
</reference>
<dbReference type="Pfam" id="PF20153">
    <property type="entry name" value="DUF6535"/>
    <property type="match status" value="1"/>
</dbReference>
<organism evidence="4 5">
    <name type="scientific">Rhizoctonia solani AG-3 Rhs1AP</name>
    <dbReference type="NCBI Taxonomy" id="1086054"/>
    <lineage>
        <taxon>Eukaryota</taxon>
        <taxon>Fungi</taxon>
        <taxon>Dikarya</taxon>
        <taxon>Basidiomycota</taxon>
        <taxon>Agaricomycotina</taxon>
        <taxon>Agaricomycetes</taxon>
        <taxon>Cantharellales</taxon>
        <taxon>Ceratobasidiaceae</taxon>
        <taxon>Rhizoctonia</taxon>
    </lineage>
</organism>
<proteinExistence type="predicted"/>
<dbReference type="OrthoDB" id="3219854at2759"/>
<protein>
    <submittedName>
        <fullName evidence="4">Transmembrane protein, putative</fullName>
    </submittedName>
</protein>
<feature type="region of interest" description="Disordered" evidence="1">
    <location>
        <begin position="607"/>
        <end position="629"/>
    </location>
</feature>
<dbReference type="InterPro" id="IPR045338">
    <property type="entry name" value="DUF6535"/>
</dbReference>
<feature type="transmembrane region" description="Helical" evidence="2">
    <location>
        <begin position="212"/>
        <end position="239"/>
    </location>
</feature>
<feature type="transmembrane region" description="Helical" evidence="2">
    <location>
        <begin position="122"/>
        <end position="145"/>
    </location>
</feature>
<keyword evidence="2" id="KW-0472">Membrane</keyword>
<sequence length="964" mass="107955">MKKHPNTSNIHPTSYDSPGLGRDDPVWPQYVREAAEWDAQLVERWHKGMDNILLFAALFSAIVTAFLVESYKLLKVDNEEIIASGIPAMVGLLQSIATSQPPSVIVGETSSPMDFKPTRASVVINAAWFLSLTLSISVALLAILVKQWGDKYRRHDLSPPGIQARIRQSRYESLEWWKTEYIALALPVLMHTALGLFLLGLVVFLYELNRIILVLVLIVVASTFVVYLGTTLMPLFVAFCPYDTPLSSRRYLTWFLSGLSYVINFCNYIIRNKTTHFTLPLGCQQKEWSVSLETRPDELTARALEWLIGHSKNKNTVDIAIRAISSTVLGTQVHEYLAQDSLIKLLAQKFTAIFNGILDGEHYSSSMVKVNNVQLSKAALYGRALANVTQHIKICHASYHDVQSYSTHKGSDAQTVSISLMKDQIKAIERGLFLVASSKDPAIASSGVTSLSSWYTSTTRAAQSRDKWMKMLIRLIELLSGSNLGREVSAEAPGLVEAHRNQPVQEDIEGNTNQGNHQITEGDTLNRIVHALLLELAHWRWDISKQERQTILEPLIGLFSLPILEGRSRAGMSAVLAVFATLFHDHPEFPAADDDWIYLPDSGFEAQKRSSGNQETSLENPQPSKSERRSELALRVAHICQKNDDYMRKYADALIFFGLAGLLDSVSALGLSSMTEQIVAIVTTQLNKISGGFTRDPILLPSILPLSVDARAFMADAITRSLSPSPFKGQLQPIPDEQKAALLECLWDKSYLWSDFGHQFLMPVVQLLHISQDQGLQSQCLVALNEYCFTQFSSDQFSSPYHDPVQMDWKFFFSLDIPYRLVEIMQANETIRSKAVTAFSSIMQMIPITVDDDNRPNLDPDTKNQISTAMCRLATSDLLGVFAEAVLYRYGHLHVQAWRNELTNLPIWLQSTEGQNSELIMTKLHQFYTESVKKPGHMALLALGLADKLDKESLQPQHETPIDS</sequence>